<dbReference type="InterPro" id="IPR001624">
    <property type="entry name" value="FliE"/>
</dbReference>
<evidence type="ECO:0000256" key="1">
    <source>
        <dbReference type="ARBA" id="ARBA00004117"/>
    </source>
</evidence>
<keyword evidence="6" id="KW-0282">Flagellum</keyword>
<dbReference type="PRINTS" id="PR01006">
    <property type="entry name" value="FLGHOOKFLIE"/>
</dbReference>
<dbReference type="EMBL" id="LWDV01000008">
    <property type="protein sequence ID" value="OCL27081.1"/>
    <property type="molecule type" value="Genomic_DNA"/>
</dbReference>
<dbReference type="HAMAP" id="MF_00724">
    <property type="entry name" value="FliE"/>
    <property type="match status" value="1"/>
</dbReference>
<dbReference type="OrthoDB" id="9812413at2"/>
<dbReference type="NCBIfam" id="TIGR00205">
    <property type="entry name" value="fliE"/>
    <property type="match status" value="1"/>
</dbReference>
<dbReference type="PANTHER" id="PTHR34653">
    <property type="match status" value="1"/>
</dbReference>
<evidence type="ECO:0000256" key="5">
    <source>
        <dbReference type="NCBIfam" id="TIGR00205"/>
    </source>
</evidence>
<dbReference type="GO" id="GO:0009425">
    <property type="term" value="C:bacterial-type flagellum basal body"/>
    <property type="evidence" value="ECO:0007669"/>
    <property type="project" value="UniProtKB-SubCell"/>
</dbReference>
<comment type="similarity">
    <text evidence="2 4">Belongs to the FliE family.</text>
</comment>
<evidence type="ECO:0000256" key="4">
    <source>
        <dbReference type="HAMAP-Rule" id="MF_00724"/>
    </source>
</evidence>
<dbReference type="PANTHER" id="PTHR34653:SF1">
    <property type="entry name" value="FLAGELLAR HOOK-BASAL BODY COMPLEX PROTEIN FLIE"/>
    <property type="match status" value="1"/>
</dbReference>
<dbReference type="GO" id="GO:0003774">
    <property type="term" value="F:cytoskeletal motor activity"/>
    <property type="evidence" value="ECO:0007669"/>
    <property type="project" value="InterPro"/>
</dbReference>
<proteinExistence type="inferred from homology"/>
<dbReference type="Pfam" id="PF02049">
    <property type="entry name" value="FliE"/>
    <property type="match status" value="1"/>
</dbReference>
<evidence type="ECO:0000256" key="2">
    <source>
        <dbReference type="ARBA" id="ARBA00009272"/>
    </source>
</evidence>
<name>A0A1C0A9W9_9FIRM</name>
<comment type="caution">
    <text evidence="6">The sequence shown here is derived from an EMBL/GenBank/DDBJ whole genome shotgun (WGS) entry which is preliminary data.</text>
</comment>
<comment type="subcellular location">
    <subcellularLocation>
        <location evidence="1 4">Bacterial flagellum basal body</location>
    </subcellularLocation>
</comment>
<keyword evidence="3 4" id="KW-0975">Bacterial flagellum</keyword>
<protein>
    <recommendedName>
        <fullName evidence="4 5">Flagellar hook-basal body complex protein FliE</fullName>
    </recommendedName>
</protein>
<gene>
    <name evidence="4" type="primary">fliE</name>
    <name evidence="6" type="ORF">U472_06265</name>
</gene>
<dbReference type="GO" id="GO:0071973">
    <property type="term" value="P:bacterial-type flagellum-dependent cell motility"/>
    <property type="evidence" value="ECO:0007669"/>
    <property type="project" value="InterPro"/>
</dbReference>
<reference evidence="6 7" key="2">
    <citation type="submission" date="2016-08" db="EMBL/GenBank/DDBJ databases">
        <title>Orenia metallireducens sp. nov. strain Z6, a Novel Metal-reducing Firmicute from the Deep Subsurface.</title>
        <authorList>
            <person name="Maxim B.I."/>
            <person name="Kenneth K."/>
            <person name="Flynn T.M."/>
            <person name="Oloughlin E.J."/>
            <person name="Locke R.A."/>
            <person name="Weber J.R."/>
            <person name="Egan S.M."/>
            <person name="Mackie R.I."/>
            <person name="Cann I.K."/>
        </authorList>
    </citation>
    <scope>NUCLEOTIDE SEQUENCE [LARGE SCALE GENOMIC DNA]</scope>
    <source>
        <strain evidence="6 7">Z6</strain>
    </source>
</reference>
<sequence length="98" mass="11110">MKVDNITNQSLLKLDTFDKNNKDDKRTSFAEMLKNSLRDVNKLQEASNKANEDLVLGRVDSIHEVMIAGQKAKTSLELTTAITRKAIDAYKEVMRIQV</sequence>
<accession>A0A1C0A9W9</accession>
<dbReference type="RefSeq" id="WP_068716608.1">
    <property type="nucleotide sequence ID" value="NZ_LWDV01000008.1"/>
</dbReference>
<dbReference type="GO" id="GO:0005198">
    <property type="term" value="F:structural molecule activity"/>
    <property type="evidence" value="ECO:0007669"/>
    <property type="project" value="UniProtKB-UniRule"/>
</dbReference>
<reference evidence="7" key="1">
    <citation type="submission" date="2016-07" db="EMBL/GenBank/DDBJ databases">
        <authorList>
            <person name="Florea S."/>
            <person name="Webb J.S."/>
            <person name="Jaromczyk J."/>
            <person name="Schardl C.L."/>
        </authorList>
    </citation>
    <scope>NUCLEOTIDE SEQUENCE [LARGE SCALE GENOMIC DNA]</scope>
    <source>
        <strain evidence="7">Z6</strain>
    </source>
</reference>
<keyword evidence="6" id="KW-0966">Cell projection</keyword>
<evidence type="ECO:0000313" key="6">
    <source>
        <dbReference type="EMBL" id="OCL27081.1"/>
    </source>
</evidence>
<keyword evidence="7" id="KW-1185">Reference proteome</keyword>
<evidence type="ECO:0000313" key="7">
    <source>
        <dbReference type="Proteomes" id="UP000093514"/>
    </source>
</evidence>
<dbReference type="AlphaFoldDB" id="A0A1C0A9W9"/>
<organism evidence="6 7">
    <name type="scientific">Orenia metallireducens</name>
    <dbReference type="NCBI Taxonomy" id="1413210"/>
    <lineage>
        <taxon>Bacteria</taxon>
        <taxon>Bacillati</taxon>
        <taxon>Bacillota</taxon>
        <taxon>Clostridia</taxon>
        <taxon>Halanaerobiales</taxon>
        <taxon>Halobacteroidaceae</taxon>
        <taxon>Orenia</taxon>
    </lineage>
</organism>
<dbReference type="Proteomes" id="UP000093514">
    <property type="component" value="Unassembled WGS sequence"/>
</dbReference>
<evidence type="ECO:0000256" key="3">
    <source>
        <dbReference type="ARBA" id="ARBA00023143"/>
    </source>
</evidence>
<keyword evidence="6" id="KW-0969">Cilium</keyword>